<feature type="transmembrane region" description="Helical" evidence="1">
    <location>
        <begin position="132"/>
        <end position="154"/>
    </location>
</feature>
<gene>
    <name evidence="2" type="ORF">L6E24_08110</name>
</gene>
<dbReference type="Proteomes" id="UP001060368">
    <property type="component" value="Chromosome"/>
</dbReference>
<keyword evidence="1" id="KW-0812">Transmembrane</keyword>
<evidence type="ECO:0000313" key="3">
    <source>
        <dbReference type="Proteomes" id="UP001060368"/>
    </source>
</evidence>
<dbReference type="PANTHER" id="PTHR34989">
    <property type="entry name" value="PROTEIN HDED"/>
    <property type="match status" value="1"/>
</dbReference>
<dbReference type="Pfam" id="PF03729">
    <property type="entry name" value="DUF308"/>
    <property type="match status" value="1"/>
</dbReference>
<dbReference type="AlphaFoldDB" id="A0A9E7PJX6"/>
<dbReference type="GeneID" id="74307657"/>
<feature type="transmembrane region" description="Helical" evidence="1">
    <location>
        <begin position="36"/>
        <end position="59"/>
    </location>
</feature>
<dbReference type="InterPro" id="IPR052712">
    <property type="entry name" value="Acid_resist_chaperone_HdeD"/>
</dbReference>
<sequence length="198" mass="21517">MTEIKTFAGAMNFTPGWWTFVLMGLFALIMGTAALIWTPFVILFFGYFIGALVIVYGIITIIQGAQSHEGAGASAALIILGILAIILGFFAISNILSAWLLVTYLIAFWALMTGFTDFWMAFTGNGGVGYKILLVIAGLLSLFVGFYIMMFPGIGTETMVWILGVFAVAWGIVMIITGLMFRGKTPEEISSSMSEEQQ</sequence>
<dbReference type="EMBL" id="CP096115">
    <property type="protein sequence ID" value="UUX91343.1"/>
    <property type="molecule type" value="Genomic_DNA"/>
</dbReference>
<reference evidence="2" key="1">
    <citation type="submission" date="2022-04" db="EMBL/GenBank/DDBJ databases">
        <title>Complete genome of Methanoplanus endosymbiosus DSM 3599.</title>
        <authorList>
            <person name="Chen S.-C."/>
            <person name="You Y.-T."/>
            <person name="Zhou Y.-Z."/>
            <person name="Lai M.-C."/>
        </authorList>
    </citation>
    <scope>NUCLEOTIDE SEQUENCE</scope>
    <source>
        <strain evidence="2">DSM 3599</strain>
    </source>
</reference>
<dbReference type="RefSeq" id="WP_257741496.1">
    <property type="nucleotide sequence ID" value="NZ_CP096115.1"/>
</dbReference>
<evidence type="ECO:0000256" key="1">
    <source>
        <dbReference type="SAM" id="Phobius"/>
    </source>
</evidence>
<accession>A0A9E7PJX6</accession>
<dbReference type="InterPro" id="IPR005325">
    <property type="entry name" value="DUF308_memb"/>
</dbReference>
<proteinExistence type="predicted"/>
<keyword evidence="1" id="KW-0472">Membrane</keyword>
<feature type="transmembrane region" description="Helical" evidence="1">
    <location>
        <begin position="71"/>
        <end position="92"/>
    </location>
</feature>
<dbReference type="GO" id="GO:0005886">
    <property type="term" value="C:plasma membrane"/>
    <property type="evidence" value="ECO:0007669"/>
    <property type="project" value="TreeGrafter"/>
</dbReference>
<keyword evidence="1" id="KW-1133">Transmembrane helix</keyword>
<feature type="transmembrane region" description="Helical" evidence="1">
    <location>
        <begin position="7"/>
        <end position="30"/>
    </location>
</feature>
<evidence type="ECO:0000313" key="2">
    <source>
        <dbReference type="EMBL" id="UUX91343.1"/>
    </source>
</evidence>
<feature type="transmembrane region" description="Helical" evidence="1">
    <location>
        <begin position="98"/>
        <end position="120"/>
    </location>
</feature>
<name>A0A9E7PJX6_9EURY</name>
<organism evidence="2 3">
    <name type="scientific">Methanoplanus endosymbiosus</name>
    <dbReference type="NCBI Taxonomy" id="33865"/>
    <lineage>
        <taxon>Archaea</taxon>
        <taxon>Methanobacteriati</taxon>
        <taxon>Methanobacteriota</taxon>
        <taxon>Stenosarchaea group</taxon>
        <taxon>Methanomicrobia</taxon>
        <taxon>Methanomicrobiales</taxon>
        <taxon>Methanomicrobiaceae</taxon>
        <taxon>Methanoplanus</taxon>
    </lineage>
</organism>
<feature type="transmembrane region" description="Helical" evidence="1">
    <location>
        <begin position="160"/>
        <end position="181"/>
    </location>
</feature>
<dbReference type="PANTHER" id="PTHR34989:SF1">
    <property type="entry name" value="PROTEIN HDED"/>
    <property type="match status" value="1"/>
</dbReference>
<keyword evidence="3" id="KW-1185">Reference proteome</keyword>
<protein>
    <submittedName>
        <fullName evidence="2">DUF308 domain-containing protein</fullName>
    </submittedName>
</protein>
<dbReference type="KEGG" id="mend:L6E24_08110"/>